<feature type="transmembrane region" description="Helical" evidence="7">
    <location>
        <begin position="105"/>
        <end position="125"/>
    </location>
</feature>
<dbReference type="CDD" id="cd06261">
    <property type="entry name" value="TM_PBP2"/>
    <property type="match status" value="1"/>
</dbReference>
<dbReference type="InterPro" id="IPR035906">
    <property type="entry name" value="MetI-like_sf"/>
</dbReference>
<evidence type="ECO:0000256" key="7">
    <source>
        <dbReference type="RuleBase" id="RU363032"/>
    </source>
</evidence>
<feature type="transmembrane region" description="Helical" evidence="7">
    <location>
        <begin position="241"/>
        <end position="267"/>
    </location>
</feature>
<organism evidence="9 10">
    <name type="scientific">Mesorhizobium montanum</name>
    <dbReference type="NCBI Taxonomy" id="3072323"/>
    <lineage>
        <taxon>Bacteria</taxon>
        <taxon>Pseudomonadati</taxon>
        <taxon>Pseudomonadota</taxon>
        <taxon>Alphaproteobacteria</taxon>
        <taxon>Hyphomicrobiales</taxon>
        <taxon>Phyllobacteriaceae</taxon>
        <taxon>Mesorhizobium</taxon>
    </lineage>
</organism>
<accession>A0ABU4ZV12</accession>
<dbReference type="RefSeq" id="WP_320237069.1">
    <property type="nucleotide sequence ID" value="NZ_JAVIJF010000041.1"/>
</dbReference>
<name>A0ABU4ZV12_9HYPH</name>
<evidence type="ECO:0000256" key="5">
    <source>
        <dbReference type="ARBA" id="ARBA00022989"/>
    </source>
</evidence>
<dbReference type="EMBL" id="JAVIJF010000041">
    <property type="protein sequence ID" value="MDX8529205.1"/>
    <property type="molecule type" value="Genomic_DNA"/>
</dbReference>
<keyword evidence="6 7" id="KW-0472">Membrane</keyword>
<keyword evidence="5 7" id="KW-1133">Transmembrane helix</keyword>
<dbReference type="Pfam" id="PF00528">
    <property type="entry name" value="BPD_transp_1"/>
    <property type="match status" value="1"/>
</dbReference>
<sequence>MGFLFNSIFKMITRRIALGFLSLMIVSLIIFFAVSLLPGDFATAVLGRSATQDAVAAFQQQLGLDRPLYQRYFHWLSGALIGDFGNSFSMRPVAKIIGPRLLNTLVLAGTTAIIAVPLAVMLGVICARFRNRLPDRVLSAVTLASISVPEFFIAYLLMLALATKFQIFPSLSSVRPGMGFLEQAHRMALPIMTLLFVVLAHMMRNTRAAIINVMSRPFIEMAQLKGEPEMRIILTHALPNAIGSIASVVAINLAYLIAGVVVIEVVFVYPGIGQTMVDAVRNRDVPVIQACALIFSATYILLNLFADIISITSDPRLLHPR</sequence>
<keyword evidence="10" id="KW-1185">Reference proteome</keyword>
<evidence type="ECO:0000259" key="8">
    <source>
        <dbReference type="PROSITE" id="PS50928"/>
    </source>
</evidence>
<dbReference type="Proteomes" id="UP001276840">
    <property type="component" value="Unassembled WGS sequence"/>
</dbReference>
<evidence type="ECO:0000256" key="3">
    <source>
        <dbReference type="ARBA" id="ARBA00022475"/>
    </source>
</evidence>
<comment type="similarity">
    <text evidence="7">Belongs to the binding-protein-dependent transport system permease family.</text>
</comment>
<dbReference type="PANTHER" id="PTHR43163:SF3">
    <property type="entry name" value="PEPTIDE ABC TRANSPORTER PERMEASE PROTEIN"/>
    <property type="match status" value="1"/>
</dbReference>
<dbReference type="Pfam" id="PF19300">
    <property type="entry name" value="BPD_transp_1_N"/>
    <property type="match status" value="1"/>
</dbReference>
<protein>
    <submittedName>
        <fullName evidence="9">ABC transporter permease</fullName>
    </submittedName>
</protein>
<dbReference type="Gene3D" id="1.10.3720.10">
    <property type="entry name" value="MetI-like"/>
    <property type="match status" value="1"/>
</dbReference>
<evidence type="ECO:0000256" key="1">
    <source>
        <dbReference type="ARBA" id="ARBA00004651"/>
    </source>
</evidence>
<feature type="transmembrane region" description="Helical" evidence="7">
    <location>
        <begin position="287"/>
        <end position="306"/>
    </location>
</feature>
<evidence type="ECO:0000313" key="10">
    <source>
        <dbReference type="Proteomes" id="UP001276840"/>
    </source>
</evidence>
<keyword evidence="4 7" id="KW-0812">Transmembrane</keyword>
<dbReference type="InterPro" id="IPR045621">
    <property type="entry name" value="BPD_transp_1_N"/>
</dbReference>
<feature type="domain" description="ABC transmembrane type-1" evidence="8">
    <location>
        <begin position="101"/>
        <end position="306"/>
    </location>
</feature>
<dbReference type="InterPro" id="IPR000515">
    <property type="entry name" value="MetI-like"/>
</dbReference>
<keyword evidence="2 7" id="KW-0813">Transport</keyword>
<dbReference type="PROSITE" id="PS50928">
    <property type="entry name" value="ABC_TM1"/>
    <property type="match status" value="1"/>
</dbReference>
<evidence type="ECO:0000256" key="4">
    <source>
        <dbReference type="ARBA" id="ARBA00022692"/>
    </source>
</evidence>
<proteinExistence type="inferred from homology"/>
<feature type="transmembrane region" description="Helical" evidence="7">
    <location>
        <begin position="183"/>
        <end position="202"/>
    </location>
</feature>
<reference evidence="9 10" key="1">
    <citation type="submission" date="2023-08" db="EMBL/GenBank/DDBJ databases">
        <title>Implementing the SeqCode for naming new Mesorhizobium species isolated from Vachellia karroo root nodules.</title>
        <authorList>
            <person name="Van Lill M."/>
        </authorList>
    </citation>
    <scope>NUCLEOTIDE SEQUENCE [LARGE SCALE GENOMIC DNA]</scope>
    <source>
        <strain evidence="9 10">MSK 1335</strain>
    </source>
</reference>
<gene>
    <name evidence="9" type="ORF">RFM68_32710</name>
</gene>
<feature type="transmembrane region" description="Helical" evidence="7">
    <location>
        <begin position="137"/>
        <end position="163"/>
    </location>
</feature>
<comment type="caution">
    <text evidence="9">The sequence shown here is derived from an EMBL/GenBank/DDBJ whole genome shotgun (WGS) entry which is preliminary data.</text>
</comment>
<evidence type="ECO:0000256" key="2">
    <source>
        <dbReference type="ARBA" id="ARBA00022448"/>
    </source>
</evidence>
<evidence type="ECO:0000256" key="6">
    <source>
        <dbReference type="ARBA" id="ARBA00023136"/>
    </source>
</evidence>
<keyword evidence="3" id="KW-1003">Cell membrane</keyword>
<dbReference type="SUPFAM" id="SSF161098">
    <property type="entry name" value="MetI-like"/>
    <property type="match status" value="1"/>
</dbReference>
<dbReference type="PANTHER" id="PTHR43163">
    <property type="entry name" value="DIPEPTIDE TRANSPORT SYSTEM PERMEASE PROTEIN DPPB-RELATED"/>
    <property type="match status" value="1"/>
</dbReference>
<feature type="transmembrane region" description="Helical" evidence="7">
    <location>
        <begin position="16"/>
        <end position="37"/>
    </location>
</feature>
<comment type="subcellular location">
    <subcellularLocation>
        <location evidence="1 7">Cell membrane</location>
        <topology evidence="1 7">Multi-pass membrane protein</topology>
    </subcellularLocation>
</comment>
<evidence type="ECO:0000313" key="9">
    <source>
        <dbReference type="EMBL" id="MDX8529205.1"/>
    </source>
</evidence>